<protein>
    <submittedName>
        <fullName evidence="2">Aspartate-semialdehyde dehydrogenase</fullName>
    </submittedName>
    <submittedName>
        <fullName evidence="1">Usg protein</fullName>
    </submittedName>
</protein>
<dbReference type="Proteomes" id="UP000596083">
    <property type="component" value="Chromosome"/>
</dbReference>
<name>A0A5C4JTA1_9HYPH</name>
<accession>A0A5C4JTA1</accession>
<reference evidence="1 4" key="3">
    <citation type="submission" date="2020-12" db="EMBL/GenBank/DDBJ databases">
        <authorList>
            <person name="Zheng R.K."/>
            <person name="Sun C.M."/>
        </authorList>
    </citation>
    <scope>NUCLEOTIDE SEQUENCE [LARGE SCALE GENOMIC DNA]</scope>
    <source>
        <strain evidence="1 4">ZRK001</strain>
    </source>
</reference>
<dbReference type="EMBL" id="CP066786">
    <property type="protein sequence ID" value="QQM31240.1"/>
    <property type="molecule type" value="Genomic_DNA"/>
</dbReference>
<dbReference type="Pfam" id="PF06233">
    <property type="entry name" value="Usg"/>
    <property type="match status" value="1"/>
</dbReference>
<organism evidence="2 3">
    <name type="scientific">Martelella lutilitoris</name>
    <dbReference type="NCBI Taxonomy" id="2583532"/>
    <lineage>
        <taxon>Bacteria</taxon>
        <taxon>Pseudomonadati</taxon>
        <taxon>Pseudomonadota</taxon>
        <taxon>Alphaproteobacteria</taxon>
        <taxon>Hyphomicrobiales</taxon>
        <taxon>Aurantimonadaceae</taxon>
        <taxon>Martelella</taxon>
    </lineage>
</organism>
<dbReference type="Proteomes" id="UP000307874">
    <property type="component" value="Unassembled WGS sequence"/>
</dbReference>
<reference evidence="2 3" key="2">
    <citation type="submission" date="2019-06" db="EMBL/GenBank/DDBJ databases">
        <title>Martelella lutilitoris sp. nov., isolated from a tidal mudflat.</title>
        <authorList>
            <person name="Kim Y.-J."/>
        </authorList>
    </citation>
    <scope>NUCLEOTIDE SEQUENCE [LARGE SCALE GENOMIC DNA]</scope>
    <source>
        <strain evidence="2 3">GH2-6</strain>
    </source>
</reference>
<dbReference type="RefSeq" id="WP_138747486.1">
    <property type="nucleotide sequence ID" value="NZ_CP066786.1"/>
</dbReference>
<evidence type="ECO:0000313" key="4">
    <source>
        <dbReference type="Proteomes" id="UP000596083"/>
    </source>
</evidence>
<dbReference type="KEGG" id="mlut:JET14_03405"/>
<dbReference type="InterPro" id="IPR009354">
    <property type="entry name" value="Usg"/>
</dbReference>
<gene>
    <name evidence="2" type="ORF">FF124_05425</name>
    <name evidence="1" type="ORF">JET14_03405</name>
</gene>
<dbReference type="AlphaFoldDB" id="A0A5C4JTA1"/>
<evidence type="ECO:0000313" key="1">
    <source>
        <dbReference type="EMBL" id="QQM31240.1"/>
    </source>
</evidence>
<evidence type="ECO:0000313" key="2">
    <source>
        <dbReference type="EMBL" id="TNB48578.1"/>
    </source>
</evidence>
<keyword evidence="3" id="KW-1185">Reference proteome</keyword>
<evidence type="ECO:0000313" key="3">
    <source>
        <dbReference type="Proteomes" id="UP000307874"/>
    </source>
</evidence>
<reference evidence="2 3" key="1">
    <citation type="submission" date="2019-05" db="EMBL/GenBank/DDBJ databases">
        <authorList>
            <person name="Lee S.D."/>
        </authorList>
    </citation>
    <scope>NUCLEOTIDE SEQUENCE [LARGE SCALE GENOMIC DNA]</scope>
    <source>
        <strain evidence="2 3">GH2-6</strain>
    </source>
</reference>
<proteinExistence type="predicted"/>
<dbReference type="EMBL" id="VCLB01000003">
    <property type="protein sequence ID" value="TNB48578.1"/>
    <property type="molecule type" value="Genomic_DNA"/>
</dbReference>
<dbReference type="OrthoDB" id="9811054at2"/>
<sequence length="90" mass="10727">MRFASELEMQLAGYGLTTAHIFYRLPDFDSLLQTYLWQDYDLAPDFPQMHKFLDFWKQNLDGPLHSVRYAHKRLIGPNEWRQVSGEITLH</sequence>